<dbReference type="Proteomes" id="UP000537779">
    <property type="component" value="Unassembled WGS sequence"/>
</dbReference>
<protein>
    <submittedName>
        <fullName evidence="3">RPTN protein</fullName>
    </submittedName>
</protein>
<feature type="region of interest" description="Disordered" evidence="1">
    <location>
        <begin position="487"/>
        <end position="513"/>
    </location>
</feature>
<dbReference type="SUPFAM" id="SSF47473">
    <property type="entry name" value="EF-hand"/>
    <property type="match status" value="1"/>
</dbReference>
<dbReference type="GO" id="GO:0005509">
    <property type="term" value="F:calcium ion binding"/>
    <property type="evidence" value="ECO:0007669"/>
    <property type="project" value="InterPro"/>
</dbReference>
<dbReference type="InterPro" id="IPR002048">
    <property type="entry name" value="EF_hand_dom"/>
</dbReference>
<feature type="compositionally biased region" description="Basic and acidic residues" evidence="1">
    <location>
        <begin position="128"/>
        <end position="163"/>
    </location>
</feature>
<dbReference type="InterPro" id="IPR034325">
    <property type="entry name" value="S-100_dom"/>
</dbReference>
<dbReference type="GO" id="GO:0051896">
    <property type="term" value="P:regulation of phosphatidylinositol 3-kinase/protein kinase B signal transduction"/>
    <property type="evidence" value="ECO:0007669"/>
    <property type="project" value="TreeGrafter"/>
</dbReference>
<organism evidence="3 4">
    <name type="scientific">Tyrannus savana</name>
    <name type="common">Fork-tailed flycatcher</name>
    <name type="synonym">Muscivora tyrannus</name>
    <dbReference type="NCBI Taxonomy" id="137541"/>
    <lineage>
        <taxon>Eukaryota</taxon>
        <taxon>Metazoa</taxon>
        <taxon>Chordata</taxon>
        <taxon>Craniata</taxon>
        <taxon>Vertebrata</taxon>
        <taxon>Euteleostomi</taxon>
        <taxon>Archelosauria</taxon>
        <taxon>Archosauria</taxon>
        <taxon>Dinosauria</taxon>
        <taxon>Saurischia</taxon>
        <taxon>Theropoda</taxon>
        <taxon>Coelurosauria</taxon>
        <taxon>Aves</taxon>
        <taxon>Neognathae</taxon>
        <taxon>Neoaves</taxon>
        <taxon>Telluraves</taxon>
        <taxon>Australaves</taxon>
        <taxon>Passeriformes</taxon>
        <taxon>Tyrannidae</taxon>
        <taxon>Tyrannus</taxon>
    </lineage>
</organism>
<dbReference type="GO" id="GO:0071345">
    <property type="term" value="P:cellular response to cytokine stimulus"/>
    <property type="evidence" value="ECO:0007669"/>
    <property type="project" value="TreeGrafter"/>
</dbReference>
<feature type="compositionally biased region" description="Basic and acidic residues" evidence="1">
    <location>
        <begin position="170"/>
        <end position="204"/>
    </location>
</feature>
<dbReference type="GO" id="GO:1902808">
    <property type="term" value="P:positive regulation of cell cycle G1/S phase transition"/>
    <property type="evidence" value="ECO:0007669"/>
    <property type="project" value="TreeGrafter"/>
</dbReference>
<feature type="domain" description="EF-hand" evidence="2">
    <location>
        <begin position="49"/>
        <end position="84"/>
    </location>
</feature>
<dbReference type="InterPro" id="IPR013787">
    <property type="entry name" value="S100_Ca-bd_sub"/>
</dbReference>
<evidence type="ECO:0000313" key="4">
    <source>
        <dbReference type="Proteomes" id="UP000537779"/>
    </source>
</evidence>
<dbReference type="InterPro" id="IPR011992">
    <property type="entry name" value="EF-hand-dom_pair"/>
</dbReference>
<name>A0A7L0X217_TYRSA</name>
<evidence type="ECO:0000313" key="3">
    <source>
        <dbReference type="EMBL" id="NXL97520.1"/>
    </source>
</evidence>
<gene>
    <name evidence="3" type="primary">Rptn</name>
    <name evidence="3" type="ORF">TYRSAV_R01601</name>
</gene>
<dbReference type="PANTHER" id="PTHR11639:SF26">
    <property type="entry name" value="CORNULIN"/>
    <property type="match status" value="1"/>
</dbReference>
<dbReference type="Pfam" id="PF01023">
    <property type="entry name" value="S_100"/>
    <property type="match status" value="1"/>
</dbReference>
<keyword evidence="4" id="KW-1185">Reference proteome</keyword>
<dbReference type="PANTHER" id="PTHR11639">
    <property type="entry name" value="S100 CALCIUM-BINDING PROTEIN"/>
    <property type="match status" value="1"/>
</dbReference>
<dbReference type="GO" id="GO:0048306">
    <property type="term" value="F:calcium-dependent protein binding"/>
    <property type="evidence" value="ECO:0007669"/>
    <property type="project" value="TreeGrafter"/>
</dbReference>
<dbReference type="CDD" id="cd00213">
    <property type="entry name" value="S-100"/>
    <property type="match status" value="1"/>
</dbReference>
<dbReference type="PROSITE" id="PS50222">
    <property type="entry name" value="EF_HAND_2"/>
    <property type="match status" value="1"/>
</dbReference>
<dbReference type="SMART" id="SM01394">
    <property type="entry name" value="S_100"/>
    <property type="match status" value="1"/>
</dbReference>
<feature type="compositionally biased region" description="Basic and acidic residues" evidence="1">
    <location>
        <begin position="216"/>
        <end position="225"/>
    </location>
</feature>
<feature type="compositionally biased region" description="Basic and acidic residues" evidence="1">
    <location>
        <begin position="487"/>
        <end position="508"/>
    </location>
</feature>
<evidence type="ECO:0000256" key="1">
    <source>
        <dbReference type="SAM" id="MobiDB-lite"/>
    </source>
</evidence>
<feature type="compositionally biased region" description="Basic and acidic residues" evidence="1">
    <location>
        <begin position="285"/>
        <end position="322"/>
    </location>
</feature>
<evidence type="ECO:0000259" key="2">
    <source>
        <dbReference type="PROSITE" id="PS50222"/>
    </source>
</evidence>
<sequence length="535" mass="64771">MSRFLDSISTIISVFHKQARDDGDSSTLSRSRMKEFIQREFADALVRPHDPQTLEKILQFLEWDGDGDIDFNEFLLLVFRVAKCCYCYLPRAPYLVQRTKLTTGSKTLREPEIRNRGSRRQLQEEEQTCERNRPCEPELQRDPRVSELEIRRDQQLRGGRAQEGELGMLEGEREEREGSRREEVADVRIRSRSSEARPRPDRWSGRGPQEPEGPACDERNQRPRGADGGSDNQPRRSGLLREERSRYHQQELEQRALERSSHRERGECLDSRHPHQSYIEEPLELDLRGCDRAEPEERVREQRTNQEREAEYAEREREIREEQEWEEQEDPRRRRRLRERRVDHQGEVELEISERRSRQTREREERGAIIDQRETQDLEGDRRRERESVRYERTRESRVAAAEADVEIHREIRDLEPRKELRRRERPCQREEEERRIVRGREREEPVLERRIVHQRDLELDVSERRSRQTRDREERGIIIDQRERRELEGDGRRERESVRYERTRESRVAAAEADVEIHREIRELEPREELRRRE</sequence>
<feature type="compositionally biased region" description="Basic and acidic residues" evidence="1">
    <location>
        <begin position="239"/>
        <end position="273"/>
    </location>
</feature>
<feature type="non-terminal residue" evidence="3">
    <location>
        <position position="535"/>
    </location>
</feature>
<proteinExistence type="predicted"/>
<dbReference type="AlphaFoldDB" id="A0A7L0X217"/>
<dbReference type="Gene3D" id="1.10.238.10">
    <property type="entry name" value="EF-hand"/>
    <property type="match status" value="1"/>
</dbReference>
<dbReference type="EMBL" id="VXAW01001126">
    <property type="protein sequence ID" value="NXL97520.1"/>
    <property type="molecule type" value="Genomic_DNA"/>
</dbReference>
<accession>A0A7L0X217</accession>
<dbReference type="GO" id="GO:0005615">
    <property type="term" value="C:extracellular space"/>
    <property type="evidence" value="ECO:0007669"/>
    <property type="project" value="TreeGrafter"/>
</dbReference>
<reference evidence="3 4" key="1">
    <citation type="submission" date="2019-09" db="EMBL/GenBank/DDBJ databases">
        <title>Bird 10,000 Genomes (B10K) Project - Family phase.</title>
        <authorList>
            <person name="Zhang G."/>
        </authorList>
    </citation>
    <scope>NUCLEOTIDE SEQUENCE [LARGE SCALE GENOMIC DNA]</scope>
    <source>
        <strain evidence="3">B10K-DU-001-37</strain>
        <tissue evidence="3">Muscle</tissue>
    </source>
</reference>
<feature type="compositionally biased region" description="Basic and acidic residues" evidence="1">
    <location>
        <begin position="340"/>
        <end position="398"/>
    </location>
</feature>
<feature type="non-terminal residue" evidence="3">
    <location>
        <position position="1"/>
    </location>
</feature>
<dbReference type="GO" id="GO:0046914">
    <property type="term" value="F:transition metal ion binding"/>
    <property type="evidence" value="ECO:0007669"/>
    <property type="project" value="InterPro"/>
</dbReference>
<comment type="caution">
    <text evidence="3">The sequence shown here is derived from an EMBL/GenBank/DDBJ whole genome shotgun (WGS) entry which is preliminary data.</text>
</comment>
<feature type="region of interest" description="Disordered" evidence="1">
    <location>
        <begin position="107"/>
        <end position="404"/>
    </location>
</feature>